<evidence type="ECO:0000259" key="2">
    <source>
        <dbReference type="Pfam" id="PF03537"/>
    </source>
</evidence>
<name>A0A918BHQ6_9ACTN</name>
<gene>
    <name evidence="3" type="ORF">GCM10010145_44740</name>
</gene>
<dbReference type="Gene3D" id="3.20.20.70">
    <property type="entry name" value="Aldolase class I"/>
    <property type="match status" value="1"/>
</dbReference>
<dbReference type="AlphaFoldDB" id="A0A918BHQ6"/>
<keyword evidence="4" id="KW-1185">Reference proteome</keyword>
<feature type="chain" id="PRO_5037571375" description="Glycoside-hydrolase family GH114 TIM-barrel domain-containing protein" evidence="1">
    <location>
        <begin position="39"/>
        <end position="277"/>
    </location>
</feature>
<reference evidence="3" key="1">
    <citation type="journal article" date="2014" name="Int. J. Syst. Evol. Microbiol.">
        <title>Complete genome sequence of Corynebacterium casei LMG S-19264T (=DSM 44701T), isolated from a smear-ripened cheese.</title>
        <authorList>
            <consortium name="US DOE Joint Genome Institute (JGI-PGF)"/>
            <person name="Walter F."/>
            <person name="Albersmeier A."/>
            <person name="Kalinowski J."/>
            <person name="Ruckert C."/>
        </authorList>
    </citation>
    <scope>NUCLEOTIDE SEQUENCE</scope>
    <source>
        <strain evidence="3">JCM 3131</strain>
    </source>
</reference>
<feature type="domain" description="Glycoside-hydrolase family GH114 TIM-barrel" evidence="2">
    <location>
        <begin position="53"/>
        <end position="265"/>
    </location>
</feature>
<accession>A0A918BHQ6</accession>
<evidence type="ECO:0000313" key="4">
    <source>
        <dbReference type="Proteomes" id="UP000620156"/>
    </source>
</evidence>
<dbReference type="Pfam" id="PF03537">
    <property type="entry name" value="Glyco_hydro_114"/>
    <property type="match status" value="1"/>
</dbReference>
<evidence type="ECO:0000313" key="3">
    <source>
        <dbReference type="EMBL" id="GGQ70003.1"/>
    </source>
</evidence>
<comment type="caution">
    <text evidence="3">The sequence shown here is derived from an EMBL/GenBank/DDBJ whole genome shotgun (WGS) entry which is preliminary data.</text>
</comment>
<sequence>MHHTQHARARRPVAFVATASATAVVGALLVACGPSASAAPTATVEPPPAGAVFDYQIGAPYTPASDVEVVTRDHTADPADGLYNICYVNAFQAQPGAEKEWGDLLLRDGNGDVVYDDDWGEAILDIRTEDRRKSIAAKVNAMIDTCADKGYDAVEPDNLDTFTRFGDLLGEDDAKAFVRLLSEHAHDRGLAIGQKNTPAFSTARDETGLDFAVAEECGEWDECGDYTEGFGDDVIVIEYRKDAFDKTCSEFGDRLAVVLRDLDVTAPGDDAYVREAC</sequence>
<feature type="signal peptide" evidence="1">
    <location>
        <begin position="1"/>
        <end position="38"/>
    </location>
</feature>
<dbReference type="PANTHER" id="PTHR35273">
    <property type="entry name" value="ALPHA-1,4 POLYGALACTOSAMINIDASE, PUTATIVE (AFU_ORTHOLOGUE AFUA_3G07890)-RELATED"/>
    <property type="match status" value="1"/>
</dbReference>
<dbReference type="EMBL" id="BMQK01000010">
    <property type="protein sequence ID" value="GGQ70003.1"/>
    <property type="molecule type" value="Genomic_DNA"/>
</dbReference>
<dbReference type="SUPFAM" id="SSF51445">
    <property type="entry name" value="(Trans)glycosidases"/>
    <property type="match status" value="1"/>
</dbReference>
<dbReference type="PANTHER" id="PTHR35273:SF2">
    <property type="entry name" value="ALPHA-GALACTOSIDASE"/>
    <property type="match status" value="1"/>
</dbReference>
<dbReference type="InterPro" id="IPR017853">
    <property type="entry name" value="GH"/>
</dbReference>
<protein>
    <recommendedName>
        <fullName evidence="2">Glycoside-hydrolase family GH114 TIM-barrel domain-containing protein</fullName>
    </recommendedName>
</protein>
<dbReference type="InterPro" id="IPR013785">
    <property type="entry name" value="Aldolase_TIM"/>
</dbReference>
<proteinExistence type="predicted"/>
<organism evidence="3 4">
    <name type="scientific">Streptomyces ruber</name>
    <dbReference type="NCBI Taxonomy" id="83378"/>
    <lineage>
        <taxon>Bacteria</taxon>
        <taxon>Bacillati</taxon>
        <taxon>Actinomycetota</taxon>
        <taxon>Actinomycetes</taxon>
        <taxon>Kitasatosporales</taxon>
        <taxon>Streptomycetaceae</taxon>
        <taxon>Streptomyces</taxon>
    </lineage>
</organism>
<keyword evidence="1" id="KW-0732">Signal</keyword>
<evidence type="ECO:0000256" key="1">
    <source>
        <dbReference type="SAM" id="SignalP"/>
    </source>
</evidence>
<dbReference type="InterPro" id="IPR004352">
    <property type="entry name" value="GH114_TIM-barrel"/>
</dbReference>
<dbReference type="RefSeq" id="WP_189218637.1">
    <property type="nucleotide sequence ID" value="NZ_BMQK01000010.1"/>
</dbReference>
<reference evidence="3" key="2">
    <citation type="submission" date="2020-09" db="EMBL/GenBank/DDBJ databases">
        <authorList>
            <person name="Sun Q."/>
            <person name="Ohkuma M."/>
        </authorList>
    </citation>
    <scope>NUCLEOTIDE SEQUENCE</scope>
    <source>
        <strain evidence="3">JCM 3131</strain>
    </source>
</reference>
<dbReference type="Proteomes" id="UP000620156">
    <property type="component" value="Unassembled WGS sequence"/>
</dbReference>